<evidence type="ECO:0000256" key="9">
    <source>
        <dbReference type="ARBA" id="ARBA00022989"/>
    </source>
</evidence>
<dbReference type="PANTHER" id="PTHR30531:SF12">
    <property type="entry name" value="FLAGELLAR BIOSYNTHETIC PROTEIN FLHB"/>
    <property type="match status" value="1"/>
</dbReference>
<keyword evidence="15" id="KW-1185">Reference proteome</keyword>
<sequence length="353" mass="40794">MPGEKTEKATPKRREEARKKGQVAKSIELNTAVLLLVALIFFYFNAKSFKDTAIYSFNYFLSLPYHVNLNNLGSLYLDVIKIFFMYLGVFFVLLIVVAILVNVAQIGILFSFERLNFDLEKINPINGIKNLFSLRALGELAKSILKIIVIFSIMYFFIKAKYKTWLDLTDQPINVFTVVLAKNMFSITLYLLLFMVFLAIIDYAYQKFIFERSLMMSKEEVKEEFKQMEGDPKIKAKIRKMQMELARRRMMENVKTADVVITNPTHIAVALKYDQSKMNAPKVIAKGLNEVAQRIKEIALKNDVVIVENPPLAQSLYKQTQIDKEIPIELYEAVAKILSYVYNLKNKKTNKLL</sequence>
<dbReference type="EMBL" id="FMYU01000007">
    <property type="protein sequence ID" value="SDC66551.1"/>
    <property type="molecule type" value="Genomic_DNA"/>
</dbReference>
<evidence type="ECO:0000256" key="11">
    <source>
        <dbReference type="ARBA" id="ARBA00023225"/>
    </source>
</evidence>
<feature type="transmembrane region" description="Helical" evidence="13">
    <location>
        <begin position="27"/>
        <end position="46"/>
    </location>
</feature>
<evidence type="ECO:0000313" key="14">
    <source>
        <dbReference type="EMBL" id="SDC66551.1"/>
    </source>
</evidence>
<dbReference type="GO" id="GO:0009306">
    <property type="term" value="P:protein secretion"/>
    <property type="evidence" value="ECO:0007669"/>
    <property type="project" value="InterPro"/>
</dbReference>
<dbReference type="InterPro" id="IPR006135">
    <property type="entry name" value="T3SS_substrate_exporter"/>
</dbReference>
<keyword evidence="7 13" id="KW-1005">Bacterial flagellum biogenesis</keyword>
<dbReference type="Gene3D" id="3.40.1690.10">
    <property type="entry name" value="secretion proteins EscU"/>
    <property type="match status" value="1"/>
</dbReference>
<accession>A0A1G6NFR4</accession>
<keyword evidence="8 13" id="KW-0653">Protein transport</keyword>
<dbReference type="OrthoDB" id="9807950at2"/>
<evidence type="ECO:0000256" key="12">
    <source>
        <dbReference type="ARBA" id="ARBA00025078"/>
    </source>
</evidence>
<dbReference type="SUPFAM" id="SSF160544">
    <property type="entry name" value="EscU C-terminal domain-like"/>
    <property type="match status" value="1"/>
</dbReference>
<evidence type="ECO:0000256" key="6">
    <source>
        <dbReference type="ARBA" id="ARBA00022692"/>
    </source>
</evidence>
<keyword evidence="11 13" id="KW-1006">Bacterial flagellum protein export</keyword>
<comment type="similarity">
    <text evidence="2 13">Belongs to the type III secretion exporter family.</text>
</comment>
<evidence type="ECO:0000313" key="15">
    <source>
        <dbReference type="Proteomes" id="UP000199411"/>
    </source>
</evidence>
<keyword evidence="5 13" id="KW-1003">Cell membrane</keyword>
<dbReference type="Proteomes" id="UP000199411">
    <property type="component" value="Unassembled WGS sequence"/>
</dbReference>
<evidence type="ECO:0000256" key="4">
    <source>
        <dbReference type="ARBA" id="ARBA00022448"/>
    </source>
</evidence>
<comment type="function">
    <text evidence="12 13">Required for formation of the rod structure in the basal body of the flagellar apparatus. Together with FliI and FliH, may constitute the export apparatus of flagellin.</text>
</comment>
<dbReference type="PANTHER" id="PTHR30531">
    <property type="entry name" value="FLAGELLAR BIOSYNTHETIC PROTEIN FLHB"/>
    <property type="match status" value="1"/>
</dbReference>
<evidence type="ECO:0000256" key="7">
    <source>
        <dbReference type="ARBA" id="ARBA00022795"/>
    </source>
</evidence>
<dbReference type="AlphaFoldDB" id="A0A1G6NFR4"/>
<keyword evidence="4 13" id="KW-0813">Transport</keyword>
<dbReference type="Pfam" id="PF01312">
    <property type="entry name" value="Bac_export_2"/>
    <property type="match status" value="1"/>
</dbReference>
<keyword evidence="6 13" id="KW-0812">Transmembrane</keyword>
<comment type="subcellular location">
    <subcellularLocation>
        <location evidence="1">Cell membrane</location>
        <topology evidence="1">Multi-pass membrane protein</topology>
    </subcellularLocation>
</comment>
<proteinExistence type="inferred from homology"/>
<protein>
    <recommendedName>
        <fullName evidence="3 13">Flagellar biosynthetic protein FlhB</fullName>
    </recommendedName>
</protein>
<dbReference type="PRINTS" id="PR00950">
    <property type="entry name" value="TYPE3IMSPROT"/>
</dbReference>
<reference evidence="15" key="1">
    <citation type="submission" date="2016-10" db="EMBL/GenBank/DDBJ databases">
        <authorList>
            <person name="Varghese N."/>
            <person name="Submissions S."/>
        </authorList>
    </citation>
    <scope>NUCLEOTIDE SEQUENCE [LARGE SCALE GENOMIC DNA]</scope>
    <source>
        <strain evidence="15">DSM 8415</strain>
    </source>
</reference>
<dbReference type="FunFam" id="3.40.1690.10:FF:000001">
    <property type="entry name" value="Flagellar biosynthetic protein FlhB"/>
    <property type="match status" value="1"/>
</dbReference>
<feature type="transmembrane region" description="Helical" evidence="13">
    <location>
        <begin position="184"/>
        <end position="205"/>
    </location>
</feature>
<keyword evidence="14" id="KW-0282">Flagellum</keyword>
<evidence type="ECO:0000256" key="10">
    <source>
        <dbReference type="ARBA" id="ARBA00023136"/>
    </source>
</evidence>
<keyword evidence="14" id="KW-0969">Cilium</keyword>
<keyword evidence="10 13" id="KW-0472">Membrane</keyword>
<evidence type="ECO:0000256" key="5">
    <source>
        <dbReference type="ARBA" id="ARBA00022475"/>
    </source>
</evidence>
<dbReference type="GO" id="GO:0005886">
    <property type="term" value="C:plasma membrane"/>
    <property type="evidence" value="ECO:0007669"/>
    <property type="project" value="UniProtKB-SubCell"/>
</dbReference>
<name>A0A1G6NFR4_9BACT</name>
<feature type="transmembrane region" description="Helical" evidence="13">
    <location>
        <begin position="83"/>
        <end position="112"/>
    </location>
</feature>
<keyword evidence="9 13" id="KW-1133">Transmembrane helix</keyword>
<evidence type="ECO:0000256" key="2">
    <source>
        <dbReference type="ARBA" id="ARBA00010690"/>
    </source>
</evidence>
<evidence type="ECO:0000256" key="8">
    <source>
        <dbReference type="ARBA" id="ARBA00022927"/>
    </source>
</evidence>
<dbReference type="GO" id="GO:0044780">
    <property type="term" value="P:bacterial-type flagellum assembly"/>
    <property type="evidence" value="ECO:0007669"/>
    <property type="project" value="InterPro"/>
</dbReference>
<evidence type="ECO:0000256" key="1">
    <source>
        <dbReference type="ARBA" id="ARBA00004651"/>
    </source>
</evidence>
<keyword evidence="14" id="KW-0966">Cell projection</keyword>
<dbReference type="InterPro" id="IPR029025">
    <property type="entry name" value="T3SS_substrate_exporter_C"/>
</dbReference>
<dbReference type="InterPro" id="IPR006136">
    <property type="entry name" value="FlhB"/>
</dbReference>
<dbReference type="Gene3D" id="6.10.250.2080">
    <property type="match status" value="1"/>
</dbReference>
<dbReference type="RefSeq" id="WP_025392778.1">
    <property type="nucleotide sequence ID" value="NZ_FMYU01000007.1"/>
</dbReference>
<evidence type="ECO:0000256" key="13">
    <source>
        <dbReference type="RuleBase" id="RU364091"/>
    </source>
</evidence>
<dbReference type="NCBIfam" id="TIGR00328">
    <property type="entry name" value="flhB"/>
    <property type="match status" value="1"/>
</dbReference>
<evidence type="ECO:0000256" key="3">
    <source>
        <dbReference type="ARBA" id="ARBA00021622"/>
    </source>
</evidence>
<organism evidence="14 15">
    <name type="scientific">Desulfurella multipotens</name>
    <dbReference type="NCBI Taxonomy" id="79269"/>
    <lineage>
        <taxon>Bacteria</taxon>
        <taxon>Pseudomonadati</taxon>
        <taxon>Campylobacterota</taxon>
        <taxon>Desulfurellia</taxon>
        <taxon>Desulfurellales</taxon>
        <taxon>Desulfurellaceae</taxon>
        <taxon>Desulfurella</taxon>
    </lineage>
</organism>
<gene>
    <name evidence="13" type="primary">flhB</name>
    <name evidence="14" type="ORF">SAMN05660835_01189</name>
</gene>
<feature type="transmembrane region" description="Helical" evidence="13">
    <location>
        <begin position="140"/>
        <end position="158"/>
    </location>
</feature>